<dbReference type="OrthoDB" id="412109at2759"/>
<dbReference type="PANTHER" id="PTHR15263:SF1">
    <property type="entry name" value="NF-KAPPA-B INHIBITOR-LIKE PROTEIN 1"/>
    <property type="match status" value="1"/>
</dbReference>
<comment type="caution">
    <text evidence="7">The sequence shown here is derived from an EMBL/GenBank/DDBJ whole genome shotgun (WGS) entry which is preliminary data.</text>
</comment>
<proteinExistence type="predicted"/>
<dbReference type="GO" id="GO:0005634">
    <property type="term" value="C:nucleus"/>
    <property type="evidence" value="ECO:0007669"/>
    <property type="project" value="UniProtKB-SubCell"/>
</dbReference>
<organism evidence="7 8">
    <name type="scientific">Apophysomyces ossiformis</name>
    <dbReference type="NCBI Taxonomy" id="679940"/>
    <lineage>
        <taxon>Eukaryota</taxon>
        <taxon>Fungi</taxon>
        <taxon>Fungi incertae sedis</taxon>
        <taxon>Mucoromycota</taxon>
        <taxon>Mucoromycotina</taxon>
        <taxon>Mucoromycetes</taxon>
        <taxon>Mucorales</taxon>
        <taxon>Mucorineae</taxon>
        <taxon>Mucoraceae</taxon>
        <taxon>Apophysomyces</taxon>
    </lineage>
</organism>
<sequence length="269" mass="32719">MPKLRFKDKDSEKKQKRKKNKHSRSRSPSSKRYRPPTLYEEEEGWIPPNQAQKDDETEWRERLFHAMAEDEGSDAFYSQYSHYDYNGTRSEIDRMTDEEYRDYIETGMYRKRNAEKIARKEAARAEAKRKREEAKKAREKLKEEEERYRAVQERLHKLQSRSLSWQEYEKRWAHVETADTLNKKDIPWPILQHGQFSPQSIRDFLLDPAQSSEANKKRVRKEQLRYHPDKFVQKVLRKVQSTEKEYKRLEQRMNDISGWLNDLWAEMNV</sequence>
<evidence type="ECO:0000256" key="5">
    <source>
        <dbReference type="ARBA" id="ARBA00023242"/>
    </source>
</evidence>
<feature type="compositionally biased region" description="Basic and acidic residues" evidence="6">
    <location>
        <begin position="1"/>
        <end position="13"/>
    </location>
</feature>
<evidence type="ECO:0000313" key="7">
    <source>
        <dbReference type="EMBL" id="KAF7724372.1"/>
    </source>
</evidence>
<dbReference type="EMBL" id="JABAYA010000121">
    <property type="protein sequence ID" value="KAF7724372.1"/>
    <property type="molecule type" value="Genomic_DNA"/>
</dbReference>
<keyword evidence="3" id="KW-0677">Repeat</keyword>
<evidence type="ECO:0000256" key="6">
    <source>
        <dbReference type="SAM" id="MobiDB-lite"/>
    </source>
</evidence>
<evidence type="ECO:0000256" key="4">
    <source>
        <dbReference type="ARBA" id="ARBA00023043"/>
    </source>
</evidence>
<keyword evidence="2" id="KW-0597">Phosphoprotein</keyword>
<accession>A0A8H7ENT5</accession>
<keyword evidence="4" id="KW-0040">ANK repeat</keyword>
<feature type="region of interest" description="Disordered" evidence="6">
    <location>
        <begin position="124"/>
        <end position="146"/>
    </location>
</feature>
<feature type="compositionally biased region" description="Basic residues" evidence="6">
    <location>
        <begin position="14"/>
        <end position="34"/>
    </location>
</feature>
<keyword evidence="5" id="KW-0539">Nucleus</keyword>
<keyword evidence="8" id="KW-1185">Reference proteome</keyword>
<dbReference type="PANTHER" id="PTHR15263">
    <property type="entry name" value="I-KAPPA-B-LIKE PROTEIN IKBL"/>
    <property type="match status" value="1"/>
</dbReference>
<evidence type="ECO:0000313" key="8">
    <source>
        <dbReference type="Proteomes" id="UP000605846"/>
    </source>
</evidence>
<feature type="region of interest" description="Disordered" evidence="6">
    <location>
        <begin position="1"/>
        <end position="57"/>
    </location>
</feature>
<protein>
    <recommendedName>
        <fullName evidence="9">NF-kappa-B inhibitor-like protein 1</fullName>
    </recommendedName>
</protein>
<evidence type="ECO:0000256" key="1">
    <source>
        <dbReference type="ARBA" id="ARBA00004123"/>
    </source>
</evidence>
<gene>
    <name evidence="7" type="ORF">EC973_001097</name>
</gene>
<evidence type="ECO:0000256" key="3">
    <source>
        <dbReference type="ARBA" id="ARBA00022737"/>
    </source>
</evidence>
<reference evidence="7" key="1">
    <citation type="submission" date="2020-01" db="EMBL/GenBank/DDBJ databases">
        <title>Genome Sequencing of Three Apophysomyces-Like Fungal Strains Confirms a Novel Fungal Genus in the Mucoromycota with divergent Burkholderia-like Endosymbiotic Bacteria.</title>
        <authorList>
            <person name="Stajich J.E."/>
            <person name="Macias A.M."/>
            <person name="Carter-House D."/>
            <person name="Lovett B."/>
            <person name="Kasson L.R."/>
            <person name="Berry K."/>
            <person name="Grigoriev I."/>
            <person name="Chang Y."/>
            <person name="Spatafora J."/>
            <person name="Kasson M.T."/>
        </authorList>
    </citation>
    <scope>NUCLEOTIDE SEQUENCE</scope>
    <source>
        <strain evidence="7">NRRL A-21654</strain>
    </source>
</reference>
<evidence type="ECO:0000256" key="2">
    <source>
        <dbReference type="ARBA" id="ARBA00022553"/>
    </source>
</evidence>
<dbReference type="InterPro" id="IPR038753">
    <property type="entry name" value="NFKBIL1"/>
</dbReference>
<name>A0A8H7ENT5_9FUNG</name>
<dbReference type="AlphaFoldDB" id="A0A8H7ENT5"/>
<comment type="subcellular location">
    <subcellularLocation>
        <location evidence="1">Nucleus</location>
    </subcellularLocation>
</comment>
<dbReference type="Proteomes" id="UP000605846">
    <property type="component" value="Unassembled WGS sequence"/>
</dbReference>
<evidence type="ECO:0008006" key="9">
    <source>
        <dbReference type="Google" id="ProtNLM"/>
    </source>
</evidence>
<dbReference type="GO" id="GO:0043124">
    <property type="term" value="P:negative regulation of canonical NF-kappaB signal transduction"/>
    <property type="evidence" value="ECO:0007669"/>
    <property type="project" value="InterPro"/>
</dbReference>